<accession>A0A9W9Y7N5</accession>
<keyword evidence="3" id="KW-1185">Reference proteome</keyword>
<evidence type="ECO:0000313" key="3">
    <source>
        <dbReference type="Proteomes" id="UP001163046"/>
    </source>
</evidence>
<organism evidence="2 3">
    <name type="scientific">Desmophyllum pertusum</name>
    <dbReference type="NCBI Taxonomy" id="174260"/>
    <lineage>
        <taxon>Eukaryota</taxon>
        <taxon>Metazoa</taxon>
        <taxon>Cnidaria</taxon>
        <taxon>Anthozoa</taxon>
        <taxon>Hexacorallia</taxon>
        <taxon>Scleractinia</taxon>
        <taxon>Caryophylliina</taxon>
        <taxon>Caryophylliidae</taxon>
        <taxon>Desmophyllum</taxon>
    </lineage>
</organism>
<dbReference type="AlphaFoldDB" id="A0A9W9Y7N5"/>
<reference evidence="2" key="1">
    <citation type="submission" date="2023-01" db="EMBL/GenBank/DDBJ databases">
        <title>Genome assembly of the deep-sea coral Lophelia pertusa.</title>
        <authorList>
            <person name="Herrera S."/>
            <person name="Cordes E."/>
        </authorList>
    </citation>
    <scope>NUCLEOTIDE SEQUENCE</scope>
    <source>
        <strain evidence="2">USNM1676648</strain>
        <tissue evidence="2">Polyp</tissue>
    </source>
</reference>
<feature type="region of interest" description="Disordered" evidence="1">
    <location>
        <begin position="1"/>
        <end position="69"/>
    </location>
</feature>
<evidence type="ECO:0000313" key="2">
    <source>
        <dbReference type="EMBL" id="KAJ7319520.1"/>
    </source>
</evidence>
<name>A0A9W9Y7N5_9CNID</name>
<proteinExistence type="predicted"/>
<gene>
    <name evidence="2" type="ORF">OS493_035830</name>
</gene>
<dbReference type="Proteomes" id="UP001163046">
    <property type="component" value="Unassembled WGS sequence"/>
</dbReference>
<feature type="compositionally biased region" description="Basic and acidic residues" evidence="1">
    <location>
        <begin position="47"/>
        <end position="69"/>
    </location>
</feature>
<evidence type="ECO:0000256" key="1">
    <source>
        <dbReference type="SAM" id="MobiDB-lite"/>
    </source>
</evidence>
<sequence length="210" mass="22939">MTMHQEANDGDIASGRMFLEKERKSRNASIANLQDPNIEEISPKSNNLEDEKGPSCEKIHGNEDSVEDQSHCETKLVMAGTVETLLRGTQHTQGCEKSDQGRQTINITFSGIHGNANGSVFLPNTDVVDGPLTTSGKNSVDDKHCEAVQKGAQMSINSQRIQQNRKETTFRHSCLDFLGGDVLVTGIAATPRLKKLWTVLGCKGFPKEGE</sequence>
<protein>
    <submittedName>
        <fullName evidence="2">Uncharacterized protein</fullName>
    </submittedName>
</protein>
<comment type="caution">
    <text evidence="2">The sequence shown here is derived from an EMBL/GenBank/DDBJ whole genome shotgun (WGS) entry which is preliminary data.</text>
</comment>
<dbReference type="EMBL" id="MU827833">
    <property type="protein sequence ID" value="KAJ7319520.1"/>
    <property type="molecule type" value="Genomic_DNA"/>
</dbReference>